<dbReference type="SUPFAM" id="SSF103481">
    <property type="entry name" value="Multidrug resistance efflux transporter EmrE"/>
    <property type="match status" value="1"/>
</dbReference>
<accession>A0A4Z0GQC0</accession>
<keyword evidence="2 6" id="KW-1003">Cell membrane</keyword>
<evidence type="ECO:0000256" key="3">
    <source>
        <dbReference type="ARBA" id="ARBA00022692"/>
    </source>
</evidence>
<dbReference type="PANTHER" id="PTHR36116:SF1">
    <property type="entry name" value="UPF0060 MEMBRANE PROTEIN YNFA"/>
    <property type="match status" value="1"/>
</dbReference>
<dbReference type="RefSeq" id="WP_135347456.1">
    <property type="nucleotide sequence ID" value="NZ_SRJD01000003.1"/>
</dbReference>
<evidence type="ECO:0000256" key="1">
    <source>
        <dbReference type="ARBA" id="ARBA00004127"/>
    </source>
</evidence>
<feature type="transmembrane region" description="Helical" evidence="6">
    <location>
        <begin position="60"/>
        <end position="79"/>
    </location>
</feature>
<evidence type="ECO:0000256" key="4">
    <source>
        <dbReference type="ARBA" id="ARBA00022989"/>
    </source>
</evidence>
<dbReference type="Pfam" id="PF02694">
    <property type="entry name" value="UPF0060"/>
    <property type="match status" value="1"/>
</dbReference>
<keyword evidence="8" id="KW-1185">Reference proteome</keyword>
<organism evidence="7 8">
    <name type="scientific">Sporolactobacillus shoreae</name>
    <dbReference type="NCBI Taxonomy" id="1465501"/>
    <lineage>
        <taxon>Bacteria</taxon>
        <taxon>Bacillati</taxon>
        <taxon>Bacillota</taxon>
        <taxon>Bacilli</taxon>
        <taxon>Bacillales</taxon>
        <taxon>Sporolactobacillaceae</taxon>
        <taxon>Sporolactobacillus</taxon>
    </lineage>
</organism>
<name>A0A4Z0GQC0_9BACL</name>
<proteinExistence type="inferred from homology"/>
<dbReference type="GO" id="GO:0005886">
    <property type="term" value="C:plasma membrane"/>
    <property type="evidence" value="ECO:0007669"/>
    <property type="project" value="UniProtKB-SubCell"/>
</dbReference>
<dbReference type="Proteomes" id="UP000298347">
    <property type="component" value="Unassembled WGS sequence"/>
</dbReference>
<dbReference type="NCBIfam" id="NF002586">
    <property type="entry name" value="PRK02237.1"/>
    <property type="match status" value="1"/>
</dbReference>
<evidence type="ECO:0000313" key="8">
    <source>
        <dbReference type="Proteomes" id="UP000298347"/>
    </source>
</evidence>
<keyword evidence="5 6" id="KW-0472">Membrane</keyword>
<keyword evidence="4 6" id="KW-1133">Transmembrane helix</keyword>
<keyword evidence="3 6" id="KW-0812">Transmembrane</keyword>
<dbReference type="InterPro" id="IPR037185">
    <property type="entry name" value="EmrE-like"/>
</dbReference>
<comment type="subcellular location">
    <subcellularLocation>
        <location evidence="6">Cell membrane</location>
        <topology evidence="6">Multi-pass membrane protein</topology>
    </subcellularLocation>
    <subcellularLocation>
        <location evidence="1">Endomembrane system</location>
        <topology evidence="1">Multi-pass membrane protein</topology>
    </subcellularLocation>
</comment>
<evidence type="ECO:0000313" key="7">
    <source>
        <dbReference type="EMBL" id="TGA99433.1"/>
    </source>
</evidence>
<dbReference type="HAMAP" id="MF_00010">
    <property type="entry name" value="UPF0060"/>
    <property type="match status" value="1"/>
</dbReference>
<evidence type="ECO:0000256" key="5">
    <source>
        <dbReference type="ARBA" id="ARBA00023136"/>
    </source>
</evidence>
<dbReference type="AlphaFoldDB" id="A0A4Z0GQC0"/>
<evidence type="ECO:0000256" key="6">
    <source>
        <dbReference type="HAMAP-Rule" id="MF_00010"/>
    </source>
</evidence>
<sequence length="107" mass="11907">MLRAILIFFLAGCAEIGGGYLIWQWLRAGASGWLGLIGGLVLFFYGVIATWQSFPDFGRVYAAYGGIFIAMSLLWGWWIDRKTPDLYDLIGCLICLIGVAVIIWPRA</sequence>
<feature type="transmembrane region" description="Helical" evidence="6">
    <location>
        <begin position="86"/>
        <end position="104"/>
    </location>
</feature>
<feature type="transmembrane region" description="Helical" evidence="6">
    <location>
        <begin position="33"/>
        <end position="54"/>
    </location>
</feature>
<protein>
    <submittedName>
        <fullName evidence="7">YnfA family protein</fullName>
    </submittedName>
</protein>
<comment type="caution">
    <text evidence="7">The sequence shown here is derived from an EMBL/GenBank/DDBJ whole genome shotgun (WGS) entry which is preliminary data.</text>
</comment>
<evidence type="ECO:0000256" key="2">
    <source>
        <dbReference type="ARBA" id="ARBA00022475"/>
    </source>
</evidence>
<dbReference type="InterPro" id="IPR003844">
    <property type="entry name" value="UPF0060"/>
</dbReference>
<dbReference type="OrthoDB" id="123240at2"/>
<gene>
    <name evidence="7" type="ORF">E4665_03645</name>
</gene>
<comment type="similarity">
    <text evidence="6">Belongs to the UPF0060 family.</text>
</comment>
<feature type="transmembrane region" description="Helical" evidence="6">
    <location>
        <begin position="6"/>
        <end position="26"/>
    </location>
</feature>
<dbReference type="EMBL" id="SRJD01000003">
    <property type="protein sequence ID" value="TGA99433.1"/>
    <property type="molecule type" value="Genomic_DNA"/>
</dbReference>
<reference evidence="7 8" key="1">
    <citation type="journal article" date="2015" name="Int. J. Syst. Evol. Microbiol.">
        <title>Sporolactobacillus shoreae sp. nov. and Sporolactobacillus spathodeae sp. nov., two spore-forming lactic acid bacteria isolated from tree barks in Thailand.</title>
        <authorList>
            <person name="Thamacharoensuk T."/>
            <person name="Kitahara M."/>
            <person name="Ohkuma M."/>
            <person name="Thongchul N."/>
            <person name="Tanasupawat S."/>
        </authorList>
    </citation>
    <scope>NUCLEOTIDE SEQUENCE [LARGE SCALE GENOMIC DNA]</scope>
    <source>
        <strain evidence="7 8">BK92</strain>
    </source>
</reference>
<dbReference type="PANTHER" id="PTHR36116">
    <property type="entry name" value="UPF0060 MEMBRANE PROTEIN YNFA"/>
    <property type="match status" value="1"/>
</dbReference>